<reference evidence="17 18" key="1">
    <citation type="submission" date="2018-06" db="EMBL/GenBank/DDBJ databases">
        <title>Population genomics shows no distinction between pathogenic Candida krusei and environmental Pichia kudriavzevii: One species, four names.</title>
        <authorList>
            <person name="Douglass A.P."/>
            <person name="Offei B."/>
            <person name="Braun-Galleani S."/>
            <person name="Coughlan A.Y."/>
            <person name="Martos A."/>
            <person name="Ortiz-Merino R.A."/>
            <person name="Byrne K.P."/>
            <person name="Wolfe K.H."/>
        </authorList>
    </citation>
    <scope>NUCLEOTIDE SEQUENCE [LARGE SCALE GENOMIC DNA]</scope>
    <source>
        <strain evidence="17 18">CBS573</strain>
    </source>
</reference>
<dbReference type="EMBL" id="CP028773">
    <property type="protein sequence ID" value="AWU74105.1"/>
    <property type="molecule type" value="Genomic_DNA"/>
</dbReference>
<keyword evidence="12 16" id="KW-0472">Membrane</keyword>
<evidence type="ECO:0000256" key="5">
    <source>
        <dbReference type="ARBA" id="ARBA00022670"/>
    </source>
</evidence>
<dbReference type="SUPFAM" id="SSF53474">
    <property type="entry name" value="alpha/beta-Hydrolases"/>
    <property type="match status" value="1"/>
</dbReference>
<keyword evidence="8 14" id="KW-0732">Signal</keyword>
<dbReference type="GO" id="GO:0006915">
    <property type="term" value="P:apoptotic process"/>
    <property type="evidence" value="ECO:0007669"/>
    <property type="project" value="UniProtKB-KW"/>
</dbReference>
<keyword evidence="7" id="KW-0053">Apoptosis</keyword>
<dbReference type="RefSeq" id="XP_029319582.1">
    <property type="nucleotide sequence ID" value="XM_029463722.1"/>
</dbReference>
<evidence type="ECO:0000256" key="16">
    <source>
        <dbReference type="SAM" id="Phobius"/>
    </source>
</evidence>
<evidence type="ECO:0000256" key="4">
    <source>
        <dbReference type="ARBA" id="ARBA00022645"/>
    </source>
</evidence>
<keyword evidence="4 14" id="KW-0121">Carboxypeptidase</keyword>
<proteinExistence type="inferred from homology"/>
<evidence type="ECO:0000313" key="18">
    <source>
        <dbReference type="Proteomes" id="UP000249293"/>
    </source>
</evidence>
<evidence type="ECO:0000256" key="2">
    <source>
        <dbReference type="ARBA" id="ARBA00004393"/>
    </source>
</evidence>
<evidence type="ECO:0000256" key="8">
    <source>
        <dbReference type="ARBA" id="ARBA00022729"/>
    </source>
</evidence>
<keyword evidence="10 16" id="KW-1133">Transmembrane helix</keyword>
<dbReference type="Proteomes" id="UP000249293">
    <property type="component" value="Chromosome 1"/>
</dbReference>
<comment type="similarity">
    <text evidence="3 14">Belongs to the peptidase S10 family.</text>
</comment>
<dbReference type="GeneID" id="40381815"/>
<gene>
    <name evidence="17" type="ORF">C5L36_0A07080</name>
</gene>
<dbReference type="InterPro" id="IPR018202">
    <property type="entry name" value="Ser_caboxypep_ser_AS"/>
</dbReference>
<evidence type="ECO:0000256" key="14">
    <source>
        <dbReference type="RuleBase" id="RU361156"/>
    </source>
</evidence>
<comment type="subcellular location">
    <subcellularLocation>
        <location evidence="2">Golgi apparatus</location>
        <location evidence="2">trans-Golgi network membrane</location>
        <topology evidence="2">Single-pass type I membrane protein</topology>
    </subcellularLocation>
</comment>
<sequence>MMLSTFVVLLFTAVSLALEDLDATTFNVDLSKLPGFDSLHAPQNLSSHAGHIEIDNGHGSLFFWDFYNDWEKDRASGDSDSDRPLLIWLNGGPGCSSMDGALMEIGPLRVDSQETLVWNKGWFDKVDMMFIDQPLGTGFSTLDGEYETNLVDSSKHLVEFLVNYATIFRDQWESHKSIIIAGESYAGQYIPHLANLLKNHSLIAENNKSLSLMLGNAWIDPNLQSLSYIPYLMSHGIIEDDSKLEKLLTYHDQCQNVLRLKDVPFESTQCEMILNKILSTYRKKDKSNGIDQCLNVYDISKVDNYPSCGNNWPELLPSITHYLNLPEVQSALNIDHKEWMECNNNVHRSFDPHQISAKLLKGLLDDGIRIQLFSGTNDLICNYLGTEMVIANYILNDPSYKFEMNAWFHDEQLTGEMWYSNNLTYVKVNGASHMVPYDYPVKSAALLDILLTDTFPNTFHTSSTEEVGYADTDKDSDEVTDRPTITTRGNRWIIAYIILILLIASLAFYIYRALKSRRYSSLSQSKPTNTYTGYALEWMTRQNGEKRKKKVHWLDIQDENNDGDSNPNEMDTDTNNVYDNNTNNTDEVYDGERMENALDDVEMQQLQSLRKETNVGHEEV</sequence>
<comment type="catalytic activity">
    <reaction evidence="1">
        <text>Preferential release of a C-terminal arginine or lysine residue.</text>
        <dbReference type="EC" id="3.4.16.6"/>
    </reaction>
</comment>
<accession>A0A2U9QYM5</accession>
<name>A0A2U9QYM5_PICKU</name>
<dbReference type="InterPro" id="IPR033124">
    <property type="entry name" value="Ser_caboxypep_his_AS"/>
</dbReference>
<dbReference type="PROSITE" id="PS00560">
    <property type="entry name" value="CARBOXYPEPT_SER_HIS"/>
    <property type="match status" value="1"/>
</dbReference>
<feature type="transmembrane region" description="Helical" evidence="16">
    <location>
        <begin position="492"/>
        <end position="511"/>
    </location>
</feature>
<dbReference type="EC" id="3.4.16.-" evidence="14"/>
<evidence type="ECO:0000313" key="17">
    <source>
        <dbReference type="EMBL" id="AWU74105.1"/>
    </source>
</evidence>
<keyword evidence="18" id="KW-1185">Reference proteome</keyword>
<dbReference type="InterPro" id="IPR001563">
    <property type="entry name" value="Peptidase_S10"/>
</dbReference>
<organism evidence="17 18">
    <name type="scientific">Pichia kudriavzevii</name>
    <name type="common">Yeast</name>
    <name type="synonym">Issatchenkia orientalis</name>
    <dbReference type="NCBI Taxonomy" id="4909"/>
    <lineage>
        <taxon>Eukaryota</taxon>
        <taxon>Fungi</taxon>
        <taxon>Dikarya</taxon>
        <taxon>Ascomycota</taxon>
        <taxon>Saccharomycotina</taxon>
        <taxon>Pichiomycetes</taxon>
        <taxon>Pichiales</taxon>
        <taxon>Pichiaceae</taxon>
        <taxon>Pichia</taxon>
    </lineage>
</organism>
<evidence type="ECO:0000256" key="15">
    <source>
        <dbReference type="SAM" id="MobiDB-lite"/>
    </source>
</evidence>
<evidence type="ECO:0000256" key="10">
    <source>
        <dbReference type="ARBA" id="ARBA00022989"/>
    </source>
</evidence>
<evidence type="ECO:0000256" key="1">
    <source>
        <dbReference type="ARBA" id="ARBA00001003"/>
    </source>
</evidence>
<dbReference type="PROSITE" id="PS00131">
    <property type="entry name" value="CARBOXYPEPT_SER_SER"/>
    <property type="match status" value="1"/>
</dbReference>
<evidence type="ECO:0000256" key="3">
    <source>
        <dbReference type="ARBA" id="ARBA00009431"/>
    </source>
</evidence>
<dbReference type="InterPro" id="IPR029058">
    <property type="entry name" value="AB_hydrolase_fold"/>
</dbReference>
<keyword evidence="11" id="KW-0333">Golgi apparatus</keyword>
<dbReference type="Pfam" id="PF00450">
    <property type="entry name" value="Peptidase_S10"/>
    <property type="match status" value="1"/>
</dbReference>
<evidence type="ECO:0000256" key="9">
    <source>
        <dbReference type="ARBA" id="ARBA00022801"/>
    </source>
</evidence>
<evidence type="ECO:0000256" key="12">
    <source>
        <dbReference type="ARBA" id="ARBA00023136"/>
    </source>
</evidence>
<dbReference type="PANTHER" id="PTHR11802:SF190">
    <property type="entry name" value="PHEROMONE-PROCESSING CARBOXYPEPTIDASE KEX1"/>
    <property type="match status" value="1"/>
</dbReference>
<feature type="signal peptide" evidence="14">
    <location>
        <begin position="1"/>
        <end position="17"/>
    </location>
</feature>
<feature type="compositionally biased region" description="Low complexity" evidence="15">
    <location>
        <begin position="573"/>
        <end position="583"/>
    </location>
</feature>
<dbReference type="PRINTS" id="PR00724">
    <property type="entry name" value="CRBOXYPTASEC"/>
</dbReference>
<evidence type="ECO:0000256" key="7">
    <source>
        <dbReference type="ARBA" id="ARBA00022703"/>
    </source>
</evidence>
<keyword evidence="6 16" id="KW-0812">Transmembrane</keyword>
<dbReference type="GO" id="GO:0006508">
    <property type="term" value="P:proteolysis"/>
    <property type="evidence" value="ECO:0007669"/>
    <property type="project" value="UniProtKB-KW"/>
</dbReference>
<feature type="chain" id="PRO_5015801472" description="Carboxypeptidase" evidence="14">
    <location>
        <begin position="18"/>
        <end position="620"/>
    </location>
</feature>
<dbReference type="VEuPathDB" id="FungiDB:C5L36_0A07080"/>
<dbReference type="OrthoDB" id="443318at2759"/>
<evidence type="ECO:0000256" key="6">
    <source>
        <dbReference type="ARBA" id="ARBA00022692"/>
    </source>
</evidence>
<dbReference type="Gene3D" id="3.40.50.1820">
    <property type="entry name" value="alpha/beta hydrolase"/>
    <property type="match status" value="1"/>
</dbReference>
<dbReference type="PANTHER" id="PTHR11802">
    <property type="entry name" value="SERINE PROTEASE FAMILY S10 SERINE CARBOXYPEPTIDASE"/>
    <property type="match status" value="1"/>
</dbReference>
<keyword evidence="9 14" id="KW-0378">Hydrolase</keyword>
<keyword evidence="5 14" id="KW-0645">Protease</keyword>
<evidence type="ECO:0000256" key="11">
    <source>
        <dbReference type="ARBA" id="ARBA00023034"/>
    </source>
</evidence>
<feature type="region of interest" description="Disordered" evidence="15">
    <location>
        <begin position="557"/>
        <end position="583"/>
    </location>
</feature>
<dbReference type="GO" id="GO:0004185">
    <property type="term" value="F:serine-type carboxypeptidase activity"/>
    <property type="evidence" value="ECO:0007669"/>
    <property type="project" value="UniProtKB-UniRule"/>
</dbReference>
<dbReference type="AlphaFoldDB" id="A0A2U9QYM5"/>
<dbReference type="KEGG" id="pkz:C5L36_0A07080"/>
<keyword evidence="13" id="KW-0325">Glycoprotein</keyword>
<evidence type="ECO:0000256" key="13">
    <source>
        <dbReference type="ARBA" id="ARBA00023180"/>
    </source>
</evidence>
<dbReference type="GO" id="GO:0005802">
    <property type="term" value="C:trans-Golgi network"/>
    <property type="evidence" value="ECO:0007669"/>
    <property type="project" value="TreeGrafter"/>
</dbReference>
<dbReference type="STRING" id="4909.A0A2U9QYM5"/>
<protein>
    <recommendedName>
        <fullName evidence="14">Carboxypeptidase</fullName>
        <ecNumber evidence="14">3.4.16.-</ecNumber>
    </recommendedName>
</protein>